<evidence type="ECO:0000313" key="4">
    <source>
        <dbReference type="RefSeq" id="XP_039121144.1"/>
    </source>
</evidence>
<feature type="domain" description="HIT-type" evidence="2">
    <location>
        <begin position="24"/>
        <end position="56"/>
    </location>
</feature>
<dbReference type="Pfam" id="PF04438">
    <property type="entry name" value="zf-HIT"/>
    <property type="match status" value="1"/>
</dbReference>
<dbReference type="SUPFAM" id="SSF144232">
    <property type="entry name" value="HIT/MYND zinc finger-like"/>
    <property type="match status" value="1"/>
</dbReference>
<dbReference type="AlphaFoldDB" id="A0AB40B247"/>
<sequence length="411" mass="46133">MEEEEVVVSDPDRSLSFSDSRTVCHVCQKQFSQYTCPRCNSRYCSLQCYKRHSTRCTESFMRENVMEELKQIQPDDETKRKTLDILKRVHLEDEMSFDEEEDVDDVDAMLSEKTIQKVLSGNDVRLEDLSPEEIKQFRRAVASGELSKLIQPWTPWWTTPSARTISLSNEGSQLVMPLQEQEETMLCSSSSSGDDFSQIPAGPENPLPSLCQLSRVEASPLLSIHLVDILFSYCFTLRLYNGDWHSDALGAATVVLSVSKVLDDEVRPETVAEALGACLEQACSPAYRQAGGFKFGIGLIDDIICLLSLGSNALVCTLCDLQRLIQAGERMFKSEKIGKAKRSESSRKLKSAERKVYFLMCWVHEQPNEVWTSLASIVDVEKTSILSGSRGETVKAGTKRESEPKVLIEEA</sequence>
<dbReference type="InterPro" id="IPR007529">
    <property type="entry name" value="Znf_HIT"/>
</dbReference>
<accession>A0AB40B247</accession>
<dbReference type="GeneID" id="120257911"/>
<keyword evidence="1" id="KW-0863">Zinc-finger</keyword>
<organism evidence="3 4">
    <name type="scientific">Dioscorea cayennensis subsp. rotundata</name>
    <name type="common">White Guinea yam</name>
    <name type="synonym">Dioscorea rotundata</name>
    <dbReference type="NCBI Taxonomy" id="55577"/>
    <lineage>
        <taxon>Eukaryota</taxon>
        <taxon>Viridiplantae</taxon>
        <taxon>Streptophyta</taxon>
        <taxon>Embryophyta</taxon>
        <taxon>Tracheophyta</taxon>
        <taxon>Spermatophyta</taxon>
        <taxon>Magnoliopsida</taxon>
        <taxon>Liliopsida</taxon>
        <taxon>Dioscoreales</taxon>
        <taxon>Dioscoreaceae</taxon>
        <taxon>Dioscorea</taxon>
    </lineage>
</organism>
<name>A0AB40B247_DIOCR</name>
<dbReference type="InterPro" id="IPR039646">
    <property type="entry name" value="ZNHIT2"/>
</dbReference>
<keyword evidence="1" id="KW-0479">Metal-binding</keyword>
<evidence type="ECO:0000259" key="2">
    <source>
        <dbReference type="PROSITE" id="PS51083"/>
    </source>
</evidence>
<keyword evidence="1" id="KW-0862">Zinc</keyword>
<dbReference type="PANTHER" id="PTHR15555">
    <property type="entry name" value="ZINC FINGER HIT DOMAIN CONTAINING PROTEIN 2 PROTEIN FON -RELATED"/>
    <property type="match status" value="1"/>
</dbReference>
<keyword evidence="3" id="KW-1185">Reference proteome</keyword>
<dbReference type="InterPro" id="IPR007009">
    <property type="entry name" value="Shq1_C"/>
</dbReference>
<reference evidence="4" key="1">
    <citation type="submission" date="2025-08" db="UniProtKB">
        <authorList>
            <consortium name="RefSeq"/>
        </authorList>
    </citation>
    <scope>IDENTIFICATION</scope>
</reference>
<evidence type="ECO:0000313" key="3">
    <source>
        <dbReference type="Proteomes" id="UP001515500"/>
    </source>
</evidence>
<dbReference type="RefSeq" id="XP_039121144.1">
    <property type="nucleotide sequence ID" value="XM_039265210.1"/>
</dbReference>
<gene>
    <name evidence="4" type="primary">LOC120257911</name>
</gene>
<dbReference type="GO" id="GO:0008270">
    <property type="term" value="F:zinc ion binding"/>
    <property type="evidence" value="ECO:0007669"/>
    <property type="project" value="UniProtKB-UniRule"/>
</dbReference>
<dbReference type="PANTHER" id="PTHR15555:SF0">
    <property type="entry name" value="ZINC FINGER HIT DOMAIN-CONTAINING PROTEIN 2"/>
    <property type="match status" value="1"/>
</dbReference>
<dbReference type="Pfam" id="PF04925">
    <property type="entry name" value="SHQ1"/>
    <property type="match status" value="1"/>
</dbReference>
<dbReference type="CDD" id="cd23024">
    <property type="entry name" value="zf-HIT_ZNHIT2-3"/>
    <property type="match status" value="1"/>
</dbReference>
<proteinExistence type="predicted"/>
<dbReference type="PROSITE" id="PS51083">
    <property type="entry name" value="ZF_HIT"/>
    <property type="match status" value="1"/>
</dbReference>
<dbReference type="Proteomes" id="UP001515500">
    <property type="component" value="Chromosome 4"/>
</dbReference>
<protein>
    <submittedName>
        <fullName evidence="4">Zinc finger HIT domain-containing protein 2</fullName>
    </submittedName>
</protein>
<dbReference type="Gene3D" id="3.30.60.190">
    <property type="match status" value="1"/>
</dbReference>
<evidence type="ECO:0000256" key="1">
    <source>
        <dbReference type="PROSITE-ProRule" id="PRU00453"/>
    </source>
</evidence>